<dbReference type="GO" id="GO:0005886">
    <property type="term" value="C:plasma membrane"/>
    <property type="evidence" value="ECO:0007669"/>
    <property type="project" value="TreeGrafter"/>
</dbReference>
<dbReference type="GO" id="GO:0004190">
    <property type="term" value="F:aspartic-type endopeptidase activity"/>
    <property type="evidence" value="ECO:0007669"/>
    <property type="project" value="InterPro"/>
</dbReference>
<evidence type="ECO:0000313" key="5">
    <source>
        <dbReference type="Proteomes" id="UP000822993"/>
    </source>
</evidence>
<dbReference type="InterPro" id="IPR000045">
    <property type="entry name" value="Prepilin_IV_endopep_pep"/>
</dbReference>
<feature type="transmembrane region" description="Helical" evidence="2">
    <location>
        <begin position="172"/>
        <end position="191"/>
    </location>
</feature>
<dbReference type="Pfam" id="PF01478">
    <property type="entry name" value="Peptidase_A24"/>
    <property type="match status" value="1"/>
</dbReference>
<dbReference type="PANTHER" id="PTHR30487:SF0">
    <property type="entry name" value="PREPILIN LEADER PEPTIDASE_N-METHYLTRANSFERASE-RELATED"/>
    <property type="match status" value="1"/>
</dbReference>
<dbReference type="InterPro" id="IPR050882">
    <property type="entry name" value="Prepilin_peptidase/N-MTase"/>
</dbReference>
<keyword evidence="5" id="KW-1185">Reference proteome</keyword>
<dbReference type="AlphaFoldDB" id="A0A9D5UEB0"/>
<dbReference type="RefSeq" id="WP_193718380.1">
    <property type="nucleotide sequence ID" value="NZ_JACSPN010000002.1"/>
</dbReference>
<feature type="transmembrane region" description="Helical" evidence="2">
    <location>
        <begin position="91"/>
        <end position="109"/>
    </location>
</feature>
<gene>
    <name evidence="4" type="ORF">H9623_01720</name>
</gene>
<evidence type="ECO:0000313" key="4">
    <source>
        <dbReference type="EMBL" id="MBE7699027.1"/>
    </source>
</evidence>
<dbReference type="Proteomes" id="UP000822993">
    <property type="component" value="Unassembled WGS sequence"/>
</dbReference>
<feature type="transmembrane region" description="Helical" evidence="2">
    <location>
        <begin position="38"/>
        <end position="56"/>
    </location>
</feature>
<name>A0A9D5UEB0_9CELL</name>
<protein>
    <submittedName>
        <fullName evidence="4">Prepilin peptidase</fullName>
    </submittedName>
</protein>
<dbReference type="PANTHER" id="PTHR30487">
    <property type="entry name" value="TYPE 4 PREPILIN-LIKE PROTEINS LEADER PEPTIDE-PROCESSING ENZYME"/>
    <property type="match status" value="1"/>
</dbReference>
<comment type="caution">
    <text evidence="4">The sequence shown here is derived from an EMBL/GenBank/DDBJ whole genome shotgun (WGS) entry which is preliminary data.</text>
</comment>
<organism evidence="4 5">
    <name type="scientific">Oerskovia douganii</name>
    <dbReference type="NCBI Taxonomy" id="2762210"/>
    <lineage>
        <taxon>Bacteria</taxon>
        <taxon>Bacillati</taxon>
        <taxon>Actinomycetota</taxon>
        <taxon>Actinomycetes</taxon>
        <taxon>Micrococcales</taxon>
        <taxon>Cellulomonadaceae</taxon>
        <taxon>Oerskovia</taxon>
    </lineage>
</organism>
<accession>A0A9D5UEB0</accession>
<feature type="transmembrane region" description="Helical" evidence="2">
    <location>
        <begin position="141"/>
        <end position="160"/>
    </location>
</feature>
<sequence>MPSTLRRAISEITPYRTPVLVASVPAAVWAVWASGPGWSTPALVVLAVASTALFAIDASTHRLPDAIVGPTAAAVAVLLTVAALADSAFDALLRAALGGLALGAAYLALHLVNPAGLGFGDVKLAGVLGAVGAWYGWPVLWGVALVPFLVGGLVAVALLVSRRASRTTAIAFGPYMLVGAALALTGARLGLLA</sequence>
<feature type="transmembrane region" description="Helical" evidence="2">
    <location>
        <begin position="63"/>
        <end position="85"/>
    </location>
</feature>
<keyword evidence="2" id="KW-0472">Membrane</keyword>
<evidence type="ECO:0000256" key="2">
    <source>
        <dbReference type="SAM" id="Phobius"/>
    </source>
</evidence>
<reference evidence="4 5" key="1">
    <citation type="submission" date="2020-08" db="EMBL/GenBank/DDBJ databases">
        <title>A Genomic Blueprint of the Chicken Gut Microbiome.</title>
        <authorList>
            <person name="Gilroy R."/>
            <person name="Ravi A."/>
            <person name="Getino M."/>
            <person name="Pursley I."/>
            <person name="Horton D.L."/>
            <person name="Alikhan N.-F."/>
            <person name="Baker D."/>
            <person name="Gharbi K."/>
            <person name="Hall N."/>
            <person name="Watson M."/>
            <person name="Adriaenssens E.M."/>
            <person name="Foster-Nyarko E."/>
            <person name="Jarju S."/>
            <person name="Secka A."/>
            <person name="Antonio M."/>
            <person name="Oren A."/>
            <person name="Chaudhuri R."/>
            <person name="La Ragione R.M."/>
            <person name="Hildebrand F."/>
            <person name="Pallen M.J."/>
        </authorList>
    </citation>
    <scope>NUCLEOTIDE SEQUENCE [LARGE SCALE GENOMIC DNA]</scope>
    <source>
        <strain evidence="4 5">Sa1BUA8</strain>
    </source>
</reference>
<dbReference type="EMBL" id="JACSPN010000002">
    <property type="protein sequence ID" value="MBE7699027.1"/>
    <property type="molecule type" value="Genomic_DNA"/>
</dbReference>
<keyword evidence="2" id="KW-0812">Transmembrane</keyword>
<feature type="domain" description="Prepilin type IV endopeptidase peptidase" evidence="3">
    <location>
        <begin position="45"/>
        <end position="154"/>
    </location>
</feature>
<comment type="similarity">
    <text evidence="1">Belongs to the peptidase A24 family.</text>
</comment>
<proteinExistence type="inferred from homology"/>
<evidence type="ECO:0000259" key="3">
    <source>
        <dbReference type="Pfam" id="PF01478"/>
    </source>
</evidence>
<keyword evidence="2" id="KW-1133">Transmembrane helix</keyword>
<dbReference type="GO" id="GO:0006465">
    <property type="term" value="P:signal peptide processing"/>
    <property type="evidence" value="ECO:0007669"/>
    <property type="project" value="TreeGrafter"/>
</dbReference>
<evidence type="ECO:0000256" key="1">
    <source>
        <dbReference type="ARBA" id="ARBA00005801"/>
    </source>
</evidence>
<dbReference type="Gene3D" id="1.20.120.1220">
    <property type="match status" value="1"/>
</dbReference>